<evidence type="ECO:0000259" key="2">
    <source>
        <dbReference type="PROSITE" id="PS50263"/>
    </source>
</evidence>
<evidence type="ECO:0000313" key="3">
    <source>
        <dbReference type="EMBL" id="MYD90885.1"/>
    </source>
</evidence>
<dbReference type="InterPro" id="IPR003010">
    <property type="entry name" value="C-N_Hydrolase"/>
</dbReference>
<evidence type="ECO:0000256" key="1">
    <source>
        <dbReference type="ARBA" id="ARBA00010613"/>
    </source>
</evidence>
<organism evidence="3">
    <name type="scientific">Caldilineaceae bacterium SB0662_bin_9</name>
    <dbReference type="NCBI Taxonomy" id="2605258"/>
    <lineage>
        <taxon>Bacteria</taxon>
        <taxon>Bacillati</taxon>
        <taxon>Chloroflexota</taxon>
        <taxon>Caldilineae</taxon>
        <taxon>Caldilineales</taxon>
        <taxon>Caldilineaceae</taxon>
    </lineage>
</organism>
<dbReference type="PANTHER" id="PTHR23088:SF27">
    <property type="entry name" value="DEAMINATED GLUTATHIONE AMIDASE"/>
    <property type="match status" value="1"/>
</dbReference>
<dbReference type="GO" id="GO:0016787">
    <property type="term" value="F:hydrolase activity"/>
    <property type="evidence" value="ECO:0007669"/>
    <property type="project" value="UniProtKB-KW"/>
</dbReference>
<comment type="similarity">
    <text evidence="1">Belongs to the carbon-nitrogen hydrolase superfamily. NIT1/NIT2 family.</text>
</comment>
<reference evidence="3" key="1">
    <citation type="submission" date="2019-09" db="EMBL/GenBank/DDBJ databases">
        <title>Characterisation of the sponge microbiome using genome-centric metagenomics.</title>
        <authorList>
            <person name="Engelberts J.P."/>
            <person name="Robbins S.J."/>
            <person name="De Goeij J.M."/>
            <person name="Aranda M."/>
            <person name="Bell S.C."/>
            <person name="Webster N.S."/>
        </authorList>
    </citation>
    <scope>NUCLEOTIDE SEQUENCE</scope>
    <source>
        <strain evidence="3">SB0662_bin_9</strain>
    </source>
</reference>
<name>A0A6B1DVT0_9CHLR</name>
<accession>A0A6B1DVT0</accession>
<dbReference type="Gene3D" id="3.60.110.10">
    <property type="entry name" value="Carbon-nitrogen hydrolase"/>
    <property type="match status" value="1"/>
</dbReference>
<keyword evidence="3" id="KW-0378">Hydrolase</keyword>
<dbReference type="InterPro" id="IPR001110">
    <property type="entry name" value="UPF0012_CS"/>
</dbReference>
<dbReference type="PANTHER" id="PTHR23088">
    <property type="entry name" value="NITRILASE-RELATED"/>
    <property type="match status" value="1"/>
</dbReference>
<dbReference type="AlphaFoldDB" id="A0A6B1DVT0"/>
<proteinExistence type="inferred from homology"/>
<dbReference type="InterPro" id="IPR036526">
    <property type="entry name" value="C-N_Hydrolase_sf"/>
</dbReference>
<dbReference type="SUPFAM" id="SSF56317">
    <property type="entry name" value="Carbon-nitrogen hydrolase"/>
    <property type="match status" value="1"/>
</dbReference>
<sequence length="282" mass="31215">MSTLKVSLLQMDCRIADPEYNFLTARSYLEMAAHDKADLAVLPELWASSYALDRVEDFADPLVNEPTPDNAFGRFAALARDMNLTVAGSLLERADDGIYNTMVVYDREGRLLSSYRKVHLVPMLQEEEFLAAGDALSTVTLDGHEAGLAICYDLRFPELFQIYTRRGCRMQVMSAQWPDLRQSHWQALVRSRAIENQTYMVACNGVGEFDNIRFCGHSAVVDPWGEVLVDAGTAPGVYTVECDLGSVDGIRQAVPVLATRRPEVYARAEEQAAAEVPAAATV</sequence>
<dbReference type="Pfam" id="PF00795">
    <property type="entry name" value="CN_hydrolase"/>
    <property type="match status" value="1"/>
</dbReference>
<dbReference type="PROSITE" id="PS01227">
    <property type="entry name" value="UPF0012"/>
    <property type="match status" value="1"/>
</dbReference>
<protein>
    <submittedName>
        <fullName evidence="3">Carbon-nitrogen family hydrolase</fullName>
    </submittedName>
</protein>
<feature type="domain" description="CN hydrolase" evidence="2">
    <location>
        <begin position="4"/>
        <end position="244"/>
    </location>
</feature>
<dbReference type="EMBL" id="VXPY01000079">
    <property type="protein sequence ID" value="MYD90885.1"/>
    <property type="molecule type" value="Genomic_DNA"/>
</dbReference>
<dbReference type="CDD" id="cd07583">
    <property type="entry name" value="nitrilase_5"/>
    <property type="match status" value="1"/>
</dbReference>
<comment type="caution">
    <text evidence="3">The sequence shown here is derived from an EMBL/GenBank/DDBJ whole genome shotgun (WGS) entry which is preliminary data.</text>
</comment>
<dbReference type="PROSITE" id="PS50263">
    <property type="entry name" value="CN_HYDROLASE"/>
    <property type="match status" value="1"/>
</dbReference>
<gene>
    <name evidence="3" type="ORF">F4Y08_11205</name>
</gene>